<evidence type="ECO:0000313" key="2">
    <source>
        <dbReference type="Proteomes" id="UP000466794"/>
    </source>
</evidence>
<accession>A0A7K1V3U1</accession>
<gene>
    <name evidence="1" type="ORF">GPX89_28445</name>
</gene>
<name>A0A7K1V3U1_9NOCA</name>
<protein>
    <submittedName>
        <fullName evidence="1">Uncharacterized protein</fullName>
    </submittedName>
</protein>
<keyword evidence="2" id="KW-1185">Reference proteome</keyword>
<proteinExistence type="predicted"/>
<dbReference type="RefSeq" id="WP_157390785.1">
    <property type="nucleotide sequence ID" value="NZ_WRPP01000006.1"/>
</dbReference>
<dbReference type="PROSITE" id="PS51257">
    <property type="entry name" value="PROKAR_LIPOPROTEIN"/>
    <property type="match status" value="1"/>
</dbReference>
<sequence>MRSPTSRIAFAITGAALVAGLTACYPLQNSRPGIFPAPGGNVSAPEWFSCGAGPSGLAVKAYGMNDDPGVCGRAMEAAWAYSHQYPDWNHRGYQVPVTTRTAGTWDCGEIATDPTPYQECTLRGSPVDVLRLLS</sequence>
<dbReference type="AlphaFoldDB" id="A0A7K1V3U1"/>
<dbReference type="Proteomes" id="UP000466794">
    <property type="component" value="Unassembled WGS sequence"/>
</dbReference>
<dbReference type="EMBL" id="WRPP01000006">
    <property type="protein sequence ID" value="MVU81162.1"/>
    <property type="molecule type" value="Genomic_DNA"/>
</dbReference>
<evidence type="ECO:0000313" key="1">
    <source>
        <dbReference type="EMBL" id="MVU81162.1"/>
    </source>
</evidence>
<comment type="caution">
    <text evidence="1">The sequence shown here is derived from an EMBL/GenBank/DDBJ whole genome shotgun (WGS) entry which is preliminary data.</text>
</comment>
<reference evidence="1 2" key="1">
    <citation type="submission" date="2019-12" db="EMBL/GenBank/DDBJ databases">
        <title>Nocardia sp. nov. ET3-3 isolated from soil.</title>
        <authorList>
            <person name="Kanchanasin P."/>
            <person name="Tanasupawat S."/>
            <person name="Yuki M."/>
            <person name="Kudo T."/>
        </authorList>
    </citation>
    <scope>NUCLEOTIDE SEQUENCE [LARGE SCALE GENOMIC DNA]</scope>
    <source>
        <strain evidence="1 2">ET3-3</strain>
    </source>
</reference>
<organism evidence="1 2">
    <name type="scientific">Nocardia terrae</name>
    <dbReference type="NCBI Taxonomy" id="2675851"/>
    <lineage>
        <taxon>Bacteria</taxon>
        <taxon>Bacillati</taxon>
        <taxon>Actinomycetota</taxon>
        <taxon>Actinomycetes</taxon>
        <taxon>Mycobacteriales</taxon>
        <taxon>Nocardiaceae</taxon>
        <taxon>Nocardia</taxon>
    </lineage>
</organism>